<dbReference type="Pfam" id="PF19588">
    <property type="entry name" value="SxtJ"/>
    <property type="match status" value="1"/>
</dbReference>
<evidence type="ECO:0008006" key="4">
    <source>
        <dbReference type="Google" id="ProtNLM"/>
    </source>
</evidence>
<dbReference type="EMBL" id="CP044205">
    <property type="protein sequence ID" value="QFY42112.1"/>
    <property type="molecule type" value="Genomic_DNA"/>
</dbReference>
<evidence type="ECO:0000313" key="2">
    <source>
        <dbReference type="EMBL" id="QFY42112.1"/>
    </source>
</evidence>
<keyword evidence="3" id="KW-1185">Reference proteome</keyword>
<dbReference type="KEGG" id="mmob:F6R98_05280"/>
<dbReference type="InParanoid" id="A0A5Q0BG57"/>
<accession>A0A5Q0BG57</accession>
<keyword evidence="1" id="KW-1133">Transmembrane helix</keyword>
<feature type="transmembrane region" description="Helical" evidence="1">
    <location>
        <begin position="80"/>
        <end position="104"/>
    </location>
</feature>
<organism evidence="2 3">
    <name type="scientific">Candidatus Methylospira mobilis</name>
    <dbReference type="NCBI Taxonomy" id="1808979"/>
    <lineage>
        <taxon>Bacteria</taxon>
        <taxon>Pseudomonadati</taxon>
        <taxon>Pseudomonadota</taxon>
        <taxon>Gammaproteobacteria</taxon>
        <taxon>Methylococcales</taxon>
        <taxon>Methylococcaceae</taxon>
        <taxon>Candidatus Methylospira</taxon>
    </lineage>
</organism>
<feature type="transmembrane region" description="Helical" evidence="1">
    <location>
        <begin position="12"/>
        <end position="30"/>
    </location>
</feature>
<dbReference type="InterPro" id="IPR045781">
    <property type="entry name" value="SxtJ"/>
</dbReference>
<feature type="transmembrane region" description="Helical" evidence="1">
    <location>
        <begin position="42"/>
        <end position="60"/>
    </location>
</feature>
<name>A0A5Q0BG57_9GAMM</name>
<dbReference type="AlphaFoldDB" id="A0A5Q0BG57"/>
<dbReference type="Proteomes" id="UP000325755">
    <property type="component" value="Chromosome"/>
</dbReference>
<keyword evidence="1" id="KW-0472">Membrane</keyword>
<protein>
    <recommendedName>
        <fullName evidence="4">SxtJ</fullName>
    </recommendedName>
</protein>
<evidence type="ECO:0000256" key="1">
    <source>
        <dbReference type="SAM" id="Phobius"/>
    </source>
</evidence>
<sequence length="138" mass="15790">MAKLPSERSFGFLFSTVFAALGIHEYWSNGWDMQKGWDSQTCIPWLIIGLTLGLIAVLAPRLLGPFNRAWFRLGELLGKIVSPIVLGVIFFVLLVPIAFITRLFGRDELRLKQRETDTSYWIERTQSGFTSDSFKNQF</sequence>
<keyword evidence="1" id="KW-0812">Transmembrane</keyword>
<reference evidence="2 3" key="1">
    <citation type="submission" date="2019-09" db="EMBL/GenBank/DDBJ databases">
        <title>Ecophysiology of the spiral-shaped methanotroph Methylospira mobilis as revealed by the complete genome sequence.</title>
        <authorList>
            <person name="Oshkin I.Y."/>
            <person name="Dedysh S.N."/>
            <person name="Miroshnikov K."/>
            <person name="Danilova O.V."/>
            <person name="Hakobyan A."/>
            <person name="Liesack W."/>
        </authorList>
    </citation>
    <scope>NUCLEOTIDE SEQUENCE [LARGE SCALE GENOMIC DNA]</scope>
    <source>
        <strain evidence="2 3">Shm1</strain>
    </source>
</reference>
<dbReference type="RefSeq" id="WP_153248095.1">
    <property type="nucleotide sequence ID" value="NZ_CP044205.1"/>
</dbReference>
<proteinExistence type="predicted"/>
<gene>
    <name evidence="2" type="ORF">F6R98_05280</name>
</gene>
<dbReference type="OrthoDB" id="5569239at2"/>
<evidence type="ECO:0000313" key="3">
    <source>
        <dbReference type="Proteomes" id="UP000325755"/>
    </source>
</evidence>